<dbReference type="GO" id="GO:0006289">
    <property type="term" value="P:nucleotide-excision repair"/>
    <property type="evidence" value="ECO:0007669"/>
    <property type="project" value="TreeGrafter"/>
</dbReference>
<keyword evidence="5" id="KW-1185">Reference proteome</keyword>
<dbReference type="GO" id="GO:0005662">
    <property type="term" value="C:DNA replication factor A complex"/>
    <property type="evidence" value="ECO:0007669"/>
    <property type="project" value="TreeGrafter"/>
</dbReference>
<gene>
    <name evidence="4" type="ORF">CONCODRAFT_77666</name>
</gene>
<dbReference type="GO" id="GO:0006298">
    <property type="term" value="P:mismatch repair"/>
    <property type="evidence" value="ECO:0007669"/>
    <property type="project" value="TreeGrafter"/>
</dbReference>
<dbReference type="OMA" id="EFSTIEM"/>
<name>A0A137PCP8_CONC2</name>
<dbReference type="Proteomes" id="UP000070444">
    <property type="component" value="Unassembled WGS sequence"/>
</dbReference>
<accession>A0A137PCP8</accession>
<evidence type="ECO:0000256" key="2">
    <source>
        <dbReference type="ARBA" id="ARBA00009761"/>
    </source>
</evidence>
<dbReference type="GO" id="GO:0003697">
    <property type="term" value="F:single-stranded DNA binding"/>
    <property type="evidence" value="ECO:0007669"/>
    <property type="project" value="TreeGrafter"/>
</dbReference>
<sequence length="102" mass="11450">MDKPAPRVNSSMLKSYAGEVVTLAGKVREIDGRALFLQASDFGEVTIKIPENFECNEYIEIIGKVEHDLTLSYFSHNNPTGEINLPNYDKAITIARKFPDVF</sequence>
<evidence type="ECO:0000313" key="4">
    <source>
        <dbReference type="EMBL" id="KXN72721.1"/>
    </source>
</evidence>
<dbReference type="PANTHER" id="PTHR15114:SF1">
    <property type="entry name" value="REPLICATION PROTEIN A 14 KDA SUBUNIT"/>
    <property type="match status" value="1"/>
</dbReference>
<reference evidence="4 5" key="1">
    <citation type="journal article" date="2015" name="Genome Biol. Evol.">
        <title>Phylogenomic analyses indicate that early fungi evolved digesting cell walls of algal ancestors of land plants.</title>
        <authorList>
            <person name="Chang Y."/>
            <person name="Wang S."/>
            <person name="Sekimoto S."/>
            <person name="Aerts A.L."/>
            <person name="Choi C."/>
            <person name="Clum A."/>
            <person name="LaButti K.M."/>
            <person name="Lindquist E.A."/>
            <person name="Yee Ngan C."/>
            <person name="Ohm R.A."/>
            <person name="Salamov A.A."/>
            <person name="Grigoriev I.V."/>
            <person name="Spatafora J.W."/>
            <person name="Berbee M.L."/>
        </authorList>
    </citation>
    <scope>NUCLEOTIDE SEQUENCE [LARGE SCALE GENOMIC DNA]</scope>
    <source>
        <strain evidence="4 5">NRRL 28638</strain>
    </source>
</reference>
<keyword evidence="3" id="KW-0539">Nucleus</keyword>
<dbReference type="GO" id="GO:0035861">
    <property type="term" value="C:site of double-strand break"/>
    <property type="evidence" value="ECO:0007669"/>
    <property type="project" value="TreeGrafter"/>
</dbReference>
<dbReference type="GO" id="GO:0003684">
    <property type="term" value="F:damaged DNA binding"/>
    <property type="evidence" value="ECO:0007669"/>
    <property type="project" value="TreeGrafter"/>
</dbReference>
<protein>
    <submittedName>
        <fullName evidence="4">Replication factor A protein 3</fullName>
    </submittedName>
</protein>
<evidence type="ECO:0000256" key="1">
    <source>
        <dbReference type="ARBA" id="ARBA00004123"/>
    </source>
</evidence>
<comment type="subcellular location">
    <subcellularLocation>
        <location evidence="1">Nucleus</location>
    </subcellularLocation>
</comment>
<dbReference type="STRING" id="796925.A0A137PCP8"/>
<dbReference type="GO" id="GO:0006284">
    <property type="term" value="P:base-excision repair"/>
    <property type="evidence" value="ECO:0007669"/>
    <property type="project" value="TreeGrafter"/>
</dbReference>
<dbReference type="InterPro" id="IPR013970">
    <property type="entry name" value="Rfa2"/>
</dbReference>
<comment type="similarity">
    <text evidence="2">Belongs to the replication factor A protein 3 family.</text>
</comment>
<evidence type="ECO:0000313" key="5">
    <source>
        <dbReference type="Proteomes" id="UP000070444"/>
    </source>
</evidence>
<dbReference type="GO" id="GO:0000724">
    <property type="term" value="P:double-strand break repair via homologous recombination"/>
    <property type="evidence" value="ECO:0007669"/>
    <property type="project" value="TreeGrafter"/>
</dbReference>
<dbReference type="PANTHER" id="PTHR15114">
    <property type="entry name" value="REPLICATION PROTEIN A3"/>
    <property type="match status" value="1"/>
</dbReference>
<proteinExistence type="inferred from homology"/>
<dbReference type="AlphaFoldDB" id="A0A137PCP8"/>
<dbReference type="OrthoDB" id="188186at2759"/>
<dbReference type="SUPFAM" id="SSF50249">
    <property type="entry name" value="Nucleic acid-binding proteins"/>
    <property type="match status" value="1"/>
</dbReference>
<dbReference type="GO" id="GO:0006260">
    <property type="term" value="P:DNA replication"/>
    <property type="evidence" value="ECO:0007669"/>
    <property type="project" value="InterPro"/>
</dbReference>
<dbReference type="Pfam" id="PF08661">
    <property type="entry name" value="Rep_fac-A_3"/>
    <property type="match status" value="1"/>
</dbReference>
<dbReference type="EMBL" id="KQ964448">
    <property type="protein sequence ID" value="KXN72721.1"/>
    <property type="molecule type" value="Genomic_DNA"/>
</dbReference>
<organism evidence="4 5">
    <name type="scientific">Conidiobolus coronatus (strain ATCC 28846 / CBS 209.66 / NRRL 28638)</name>
    <name type="common">Delacroixia coronata</name>
    <dbReference type="NCBI Taxonomy" id="796925"/>
    <lineage>
        <taxon>Eukaryota</taxon>
        <taxon>Fungi</taxon>
        <taxon>Fungi incertae sedis</taxon>
        <taxon>Zoopagomycota</taxon>
        <taxon>Entomophthoromycotina</taxon>
        <taxon>Entomophthoromycetes</taxon>
        <taxon>Entomophthorales</taxon>
        <taxon>Ancylistaceae</taxon>
        <taxon>Conidiobolus</taxon>
    </lineage>
</organism>
<dbReference type="Gene3D" id="2.40.50.140">
    <property type="entry name" value="Nucleic acid-binding proteins"/>
    <property type="match status" value="1"/>
</dbReference>
<dbReference type="InterPro" id="IPR012340">
    <property type="entry name" value="NA-bd_OB-fold"/>
</dbReference>
<evidence type="ECO:0000256" key="3">
    <source>
        <dbReference type="ARBA" id="ARBA00023242"/>
    </source>
</evidence>